<feature type="transmembrane region" description="Helical" evidence="9">
    <location>
        <begin position="581"/>
        <end position="607"/>
    </location>
</feature>
<dbReference type="EMBL" id="DVLU01000083">
    <property type="protein sequence ID" value="HIT85857.1"/>
    <property type="molecule type" value="Genomic_DNA"/>
</dbReference>
<evidence type="ECO:0000313" key="11">
    <source>
        <dbReference type="Proteomes" id="UP000824165"/>
    </source>
</evidence>
<protein>
    <recommendedName>
        <fullName evidence="12">V-type ATP synthase subunit I</fullName>
    </recommendedName>
</protein>
<evidence type="ECO:0000256" key="3">
    <source>
        <dbReference type="ARBA" id="ARBA00022448"/>
    </source>
</evidence>
<dbReference type="Pfam" id="PF01496">
    <property type="entry name" value="V_ATPase_I"/>
    <property type="match status" value="1"/>
</dbReference>
<evidence type="ECO:0000256" key="8">
    <source>
        <dbReference type="SAM" id="Coils"/>
    </source>
</evidence>
<sequence length="632" mass="71056">MAIVKMKAVTFSAQISDFEYVAEKYIYGRDIHLEKAMNIMTNRKRIQSFDENTDYDLLAKNAMSIMKLAGCAPNPKLIAKDGTTLESMQKFVDGINERIRDERDESDHLHALIEKNRKLIEKLDLMLDVDVDLQKIFGMEFIKVQFGHIPRTGYKTLTTYLDNLETFFIVTAENATEVWGFYFVPAVKQRKIEEVFASLYFEPESVTDEFPGTPRDIKKYLTEQNAALEARIRELSEKTAKMLADSADKLVMIYNLAKKREQFAEIRRNAVHSDMFFYVVGWMESKDADALEKEINESGDVVMFYSEDASNVKEIDPPTKLKNNFIFKPFEMFVKMYGLPSYGEIDPTPILAITYILFFGIMFGDVGQSAVLAIAGFIIYKVKKMDLAGIIGMVGLAGIVTGFIYGSFFGNEEIIPQLFGITTVKPMQSIMPLLIGTVCMGACIIIFGMCLNVVNMFKRKDIGDAVFGHNGIAGIVFYLSVILVAVNLLAGLGIPSVVFIVLFAVSLLAMYLCTPLTRLVEHKKHWLPANGMFFVENFFELFEVILSFCTNTISFLRIGAFAVIHVGMMMAVQALSGSGGVGGMMVTVVGNIIVMILEGLIVAIQVLRLEYYEMFSRYFQGNGKEFVSLKNK</sequence>
<dbReference type="GO" id="GO:0033179">
    <property type="term" value="C:proton-transporting V-type ATPase, V0 domain"/>
    <property type="evidence" value="ECO:0007669"/>
    <property type="project" value="InterPro"/>
</dbReference>
<proteinExistence type="inferred from homology"/>
<keyword evidence="7 9" id="KW-0472">Membrane</keyword>
<dbReference type="Proteomes" id="UP000824165">
    <property type="component" value="Unassembled WGS sequence"/>
</dbReference>
<feature type="transmembrane region" description="Helical" evidence="9">
    <location>
        <begin position="387"/>
        <end position="410"/>
    </location>
</feature>
<feature type="transmembrane region" description="Helical" evidence="9">
    <location>
        <begin position="492"/>
        <end position="514"/>
    </location>
</feature>
<evidence type="ECO:0000313" key="10">
    <source>
        <dbReference type="EMBL" id="HIT85857.1"/>
    </source>
</evidence>
<name>A0A9D1H531_9FIRM</name>
<feature type="transmembrane region" description="Helical" evidence="9">
    <location>
        <begin position="555"/>
        <end position="575"/>
    </location>
</feature>
<dbReference type="GO" id="GO:0016471">
    <property type="term" value="C:vacuolar proton-transporting V-type ATPase complex"/>
    <property type="evidence" value="ECO:0007669"/>
    <property type="project" value="TreeGrafter"/>
</dbReference>
<evidence type="ECO:0000256" key="7">
    <source>
        <dbReference type="ARBA" id="ARBA00023136"/>
    </source>
</evidence>
<comment type="similarity">
    <text evidence="2">Belongs to the V-ATPase 116 kDa subunit family.</text>
</comment>
<keyword evidence="3" id="KW-0813">Transport</keyword>
<keyword evidence="6" id="KW-0406">Ion transport</keyword>
<dbReference type="PANTHER" id="PTHR11629:SF63">
    <property type="entry name" value="V-TYPE PROTON ATPASE SUBUNIT A"/>
    <property type="match status" value="1"/>
</dbReference>
<dbReference type="AlphaFoldDB" id="A0A9D1H531"/>
<comment type="caution">
    <text evidence="10">The sequence shown here is derived from an EMBL/GenBank/DDBJ whole genome shotgun (WGS) entry which is preliminary data.</text>
</comment>
<evidence type="ECO:0000256" key="6">
    <source>
        <dbReference type="ARBA" id="ARBA00023065"/>
    </source>
</evidence>
<evidence type="ECO:0008006" key="12">
    <source>
        <dbReference type="Google" id="ProtNLM"/>
    </source>
</evidence>
<evidence type="ECO:0000256" key="4">
    <source>
        <dbReference type="ARBA" id="ARBA00022692"/>
    </source>
</evidence>
<reference evidence="10" key="2">
    <citation type="journal article" date="2021" name="PeerJ">
        <title>Extensive microbial diversity within the chicken gut microbiome revealed by metagenomics and culture.</title>
        <authorList>
            <person name="Gilroy R."/>
            <person name="Ravi A."/>
            <person name="Getino M."/>
            <person name="Pursley I."/>
            <person name="Horton D.L."/>
            <person name="Alikhan N.F."/>
            <person name="Baker D."/>
            <person name="Gharbi K."/>
            <person name="Hall N."/>
            <person name="Watson M."/>
            <person name="Adriaenssens E.M."/>
            <person name="Foster-Nyarko E."/>
            <person name="Jarju S."/>
            <person name="Secka A."/>
            <person name="Antonio M."/>
            <person name="Oren A."/>
            <person name="Chaudhuri R.R."/>
            <person name="La Ragione R."/>
            <person name="Hildebrand F."/>
            <person name="Pallen M.J."/>
        </authorList>
    </citation>
    <scope>NUCLEOTIDE SEQUENCE</scope>
    <source>
        <strain evidence="10">CHK181-108</strain>
    </source>
</reference>
<dbReference type="GO" id="GO:0051117">
    <property type="term" value="F:ATPase binding"/>
    <property type="evidence" value="ECO:0007669"/>
    <property type="project" value="TreeGrafter"/>
</dbReference>
<feature type="transmembrane region" description="Helical" evidence="9">
    <location>
        <begin position="430"/>
        <end position="454"/>
    </location>
</feature>
<feature type="transmembrane region" description="Helical" evidence="9">
    <location>
        <begin position="355"/>
        <end position="380"/>
    </location>
</feature>
<comment type="subcellular location">
    <subcellularLocation>
        <location evidence="1">Membrane</location>
        <topology evidence="1">Multi-pass membrane protein</topology>
    </subcellularLocation>
</comment>
<dbReference type="GO" id="GO:0046961">
    <property type="term" value="F:proton-transporting ATPase activity, rotational mechanism"/>
    <property type="evidence" value="ECO:0007669"/>
    <property type="project" value="InterPro"/>
</dbReference>
<evidence type="ECO:0000256" key="5">
    <source>
        <dbReference type="ARBA" id="ARBA00022989"/>
    </source>
</evidence>
<evidence type="ECO:0000256" key="9">
    <source>
        <dbReference type="SAM" id="Phobius"/>
    </source>
</evidence>
<dbReference type="InterPro" id="IPR002490">
    <property type="entry name" value="V-ATPase_116kDa_su"/>
</dbReference>
<gene>
    <name evidence="10" type="ORF">IAA60_08140</name>
</gene>
<evidence type="ECO:0000256" key="2">
    <source>
        <dbReference type="ARBA" id="ARBA00009904"/>
    </source>
</evidence>
<feature type="coiled-coil region" evidence="8">
    <location>
        <begin position="218"/>
        <end position="245"/>
    </location>
</feature>
<accession>A0A9D1H531</accession>
<keyword evidence="4 9" id="KW-0812">Transmembrane</keyword>
<organism evidence="10 11">
    <name type="scientific">Candidatus Ornithomonoglobus intestinigallinarum</name>
    <dbReference type="NCBI Taxonomy" id="2840894"/>
    <lineage>
        <taxon>Bacteria</taxon>
        <taxon>Bacillati</taxon>
        <taxon>Bacillota</taxon>
        <taxon>Clostridia</taxon>
        <taxon>Candidatus Ornithomonoglobus</taxon>
    </lineage>
</organism>
<dbReference type="GO" id="GO:0007035">
    <property type="term" value="P:vacuolar acidification"/>
    <property type="evidence" value="ECO:0007669"/>
    <property type="project" value="TreeGrafter"/>
</dbReference>
<dbReference type="PANTHER" id="PTHR11629">
    <property type="entry name" value="VACUOLAR PROTON ATPASES"/>
    <property type="match status" value="1"/>
</dbReference>
<keyword evidence="8" id="KW-0175">Coiled coil</keyword>
<reference evidence="10" key="1">
    <citation type="submission" date="2020-10" db="EMBL/GenBank/DDBJ databases">
        <authorList>
            <person name="Gilroy R."/>
        </authorList>
    </citation>
    <scope>NUCLEOTIDE SEQUENCE</scope>
    <source>
        <strain evidence="10">CHK181-108</strain>
    </source>
</reference>
<keyword evidence="5 9" id="KW-1133">Transmembrane helix</keyword>
<evidence type="ECO:0000256" key="1">
    <source>
        <dbReference type="ARBA" id="ARBA00004141"/>
    </source>
</evidence>
<feature type="transmembrane region" description="Helical" evidence="9">
    <location>
        <begin position="466"/>
        <end position="486"/>
    </location>
</feature>